<reference evidence="3 4" key="1">
    <citation type="journal article" date="2007" name="Proc. Natl. Acad. Sci. U.S.A.">
        <title>Independent sorting-out of thousands of duplicated gene pairs in two yeast species descended from a whole-genome duplication.</title>
        <authorList>
            <person name="Scannell D.R."/>
            <person name="Frank A.C."/>
            <person name="Conant G.C."/>
            <person name="Byrne K.P."/>
            <person name="Woolfit M."/>
            <person name="Wolfe K.H."/>
        </authorList>
    </citation>
    <scope>NUCLEOTIDE SEQUENCE [LARGE SCALE GENOMIC DNA]</scope>
    <source>
        <strain evidence="4">ATCC 22028 / DSM 70294 / BCRC 21397 / CBS 2163 / NBRC 10782 / NRRL Y-8283 / UCD 57-17</strain>
    </source>
</reference>
<protein>
    <submittedName>
        <fullName evidence="3">Uncharacterized protein</fullName>
    </submittedName>
</protein>
<dbReference type="Proteomes" id="UP000000267">
    <property type="component" value="Unassembled WGS sequence"/>
</dbReference>
<dbReference type="RefSeq" id="XP_001644806.1">
    <property type="nucleotide sequence ID" value="XM_001644756.1"/>
</dbReference>
<dbReference type="STRING" id="436907.A7TL73"/>
<dbReference type="GeneID" id="5545178"/>
<sequence length="284" mass="32106">MLTSDEIPSTDEELTTPEYLVSSRSGELYYIFTQTYEFVNSETDFTEGFVTTKSINRKEAATYKFSATTITTDASYYKHLTNEKNYHHKSNSDPGTIAGSVVGSIAGFMICIFLVWFLVLRKRNKKSDSSVKGQFTHAVGRKITNFDSFNSNSEYDINDNPISEGTIFQPHDNWTILNRQRSDYFNDNGNRKNSKDVNNKSAGKEAPKLPPPRKNLAVRNEEAGNTKGSHNSLNSSSTMSSSNFELGFDFSTISSTSLRYEYPIDNIFEDEEDSNVPGFFREVF</sequence>
<feature type="transmembrane region" description="Helical" evidence="2">
    <location>
        <begin position="97"/>
        <end position="120"/>
    </location>
</feature>
<feature type="compositionally biased region" description="Basic and acidic residues" evidence="1">
    <location>
        <begin position="185"/>
        <end position="207"/>
    </location>
</feature>
<dbReference type="AlphaFoldDB" id="A7TL73"/>
<dbReference type="InParanoid" id="A7TL73"/>
<evidence type="ECO:0000256" key="2">
    <source>
        <dbReference type="SAM" id="Phobius"/>
    </source>
</evidence>
<dbReference type="EMBL" id="DS480413">
    <property type="protein sequence ID" value="EDO16948.1"/>
    <property type="molecule type" value="Genomic_DNA"/>
</dbReference>
<dbReference type="eggNOG" id="ENOG502S5S1">
    <property type="taxonomic scope" value="Eukaryota"/>
</dbReference>
<proteinExistence type="predicted"/>
<keyword evidence="4" id="KW-1185">Reference proteome</keyword>
<feature type="region of interest" description="Disordered" evidence="1">
    <location>
        <begin position="185"/>
        <end position="215"/>
    </location>
</feature>
<gene>
    <name evidence="3" type="ORF">Kpol_1041p6</name>
</gene>
<keyword evidence="2" id="KW-1133">Transmembrane helix</keyword>
<evidence type="ECO:0000256" key="1">
    <source>
        <dbReference type="SAM" id="MobiDB-lite"/>
    </source>
</evidence>
<keyword evidence="2" id="KW-0472">Membrane</keyword>
<accession>A7TL73</accession>
<dbReference type="OrthoDB" id="4036548at2759"/>
<organism evidence="4">
    <name type="scientific">Vanderwaltozyma polyspora (strain ATCC 22028 / DSM 70294 / BCRC 21397 / CBS 2163 / NBRC 10782 / NRRL Y-8283 / UCD 57-17)</name>
    <name type="common">Kluyveromyces polysporus</name>
    <dbReference type="NCBI Taxonomy" id="436907"/>
    <lineage>
        <taxon>Eukaryota</taxon>
        <taxon>Fungi</taxon>
        <taxon>Dikarya</taxon>
        <taxon>Ascomycota</taxon>
        <taxon>Saccharomycotina</taxon>
        <taxon>Saccharomycetes</taxon>
        <taxon>Saccharomycetales</taxon>
        <taxon>Saccharomycetaceae</taxon>
        <taxon>Vanderwaltozyma</taxon>
    </lineage>
</organism>
<keyword evidence="2" id="KW-0812">Transmembrane</keyword>
<dbReference type="KEGG" id="vpo:Kpol_1041p6"/>
<dbReference type="PhylomeDB" id="A7TL73"/>
<dbReference type="HOGENOM" id="CLU_980704_0_0_1"/>
<evidence type="ECO:0000313" key="3">
    <source>
        <dbReference type="EMBL" id="EDO16948.1"/>
    </source>
</evidence>
<name>A7TL73_VANPO</name>
<evidence type="ECO:0000313" key="4">
    <source>
        <dbReference type="Proteomes" id="UP000000267"/>
    </source>
</evidence>